<feature type="domain" description="Nudix hydrolase N-terminal" evidence="3">
    <location>
        <begin position="238"/>
        <end position="263"/>
    </location>
</feature>
<dbReference type="InterPro" id="IPR029401">
    <property type="entry name" value="Nudix_N"/>
</dbReference>
<dbReference type="EMBL" id="JACHXU010000006">
    <property type="protein sequence ID" value="MBB3206433.1"/>
    <property type="molecule type" value="Genomic_DNA"/>
</dbReference>
<dbReference type="Proteomes" id="UP000536179">
    <property type="component" value="Unassembled WGS sequence"/>
</dbReference>
<name>A0A7W5DXN0_9BACT</name>
<protein>
    <submittedName>
        <fullName evidence="4">Ribosomal protein S27AE</fullName>
    </submittedName>
</protein>
<organism evidence="4 5">
    <name type="scientific">Aporhodopirellula rubra</name>
    <dbReference type="NCBI Taxonomy" id="980271"/>
    <lineage>
        <taxon>Bacteria</taxon>
        <taxon>Pseudomonadati</taxon>
        <taxon>Planctomycetota</taxon>
        <taxon>Planctomycetia</taxon>
        <taxon>Pirellulales</taxon>
        <taxon>Pirellulaceae</taxon>
        <taxon>Aporhodopirellula</taxon>
    </lineage>
</organism>
<dbReference type="GO" id="GO:0005840">
    <property type="term" value="C:ribosome"/>
    <property type="evidence" value="ECO:0007669"/>
    <property type="project" value="UniProtKB-KW"/>
</dbReference>
<dbReference type="Pfam" id="PF14803">
    <property type="entry name" value="Zn_ribbon_Nudix"/>
    <property type="match status" value="1"/>
</dbReference>
<feature type="transmembrane region" description="Helical" evidence="1">
    <location>
        <begin position="499"/>
        <end position="517"/>
    </location>
</feature>
<keyword evidence="4" id="KW-0689">Ribosomal protein</keyword>
<keyword evidence="1" id="KW-0812">Transmembrane</keyword>
<comment type="caution">
    <text evidence="4">The sequence shown here is derived from an EMBL/GenBank/DDBJ whole genome shotgun (WGS) entry which is preliminary data.</text>
</comment>
<evidence type="ECO:0000259" key="3">
    <source>
        <dbReference type="Pfam" id="PF14803"/>
    </source>
</evidence>
<evidence type="ECO:0000259" key="2">
    <source>
        <dbReference type="Pfam" id="PF13785"/>
    </source>
</evidence>
<proteinExistence type="predicted"/>
<keyword evidence="1" id="KW-1133">Transmembrane helix</keyword>
<dbReference type="AlphaFoldDB" id="A0A7W5DXN0"/>
<feature type="domain" description="DUF4178" evidence="2">
    <location>
        <begin position="306"/>
        <end position="432"/>
    </location>
</feature>
<reference evidence="4 5" key="1">
    <citation type="submission" date="2020-08" db="EMBL/GenBank/DDBJ databases">
        <title>Genomic Encyclopedia of Type Strains, Phase III (KMG-III): the genomes of soil and plant-associated and newly described type strains.</title>
        <authorList>
            <person name="Whitman W."/>
        </authorList>
    </citation>
    <scope>NUCLEOTIDE SEQUENCE [LARGE SCALE GENOMIC DNA]</scope>
    <source>
        <strain evidence="4 5">CECT 8075</strain>
    </source>
</reference>
<feature type="domain" description="DUF4178" evidence="2">
    <location>
        <begin position="65"/>
        <end position="209"/>
    </location>
</feature>
<evidence type="ECO:0000313" key="5">
    <source>
        <dbReference type="Proteomes" id="UP000536179"/>
    </source>
</evidence>
<keyword evidence="5" id="KW-1185">Reference proteome</keyword>
<accession>A0A7W5DXN0</accession>
<keyword evidence="1" id="KW-0472">Membrane</keyword>
<evidence type="ECO:0000256" key="1">
    <source>
        <dbReference type="SAM" id="Phobius"/>
    </source>
</evidence>
<dbReference type="InterPro" id="IPR025235">
    <property type="entry name" value="DUF4178"/>
</dbReference>
<evidence type="ECO:0000313" key="4">
    <source>
        <dbReference type="EMBL" id="MBB3206433.1"/>
    </source>
</evidence>
<dbReference type="RefSeq" id="WP_184304912.1">
    <property type="nucleotide sequence ID" value="NZ_JACHXU010000006.1"/>
</dbReference>
<dbReference type="Pfam" id="PF13785">
    <property type="entry name" value="DUF4178"/>
    <property type="match status" value="2"/>
</dbReference>
<feature type="transmembrane region" description="Helical" evidence="1">
    <location>
        <begin position="466"/>
        <end position="487"/>
    </location>
</feature>
<sequence>MIGARTLKKKGAACPSCGGPVEFRFGGTMVTVCEFCQSAIARNDRDIELIGKVSELVETDSVMHLGSTGNYRGKPFECVGRVQYRHAAGGFWDEWYLRLPGDKMAWLADAQGQLHLTFPRPIRKKMDVPEFAQLSLGEGINLGNNHLVVTEKGTATAFAAQGEIPWAFRPGDDHVYADLQGDEGWFATIEYDSKDDDAEKRLSVGKTISLDELSLDPPAVVPSEFDAIRKVDVLNLNCPQCGGPLALRTPDQTMRVGCPNCGTMLDVNEGKLKILKTLDERQVHPDIPLGSVGRFKCPDKVSDHEFTVIGCMGRYALYQGTAYPWREYLLHNPEIGFRWLVENDRHWSFVEPIATTQINNGFNKRTHDGRTYRLYDRGTAYVRSCMGEFYWKVNHGDKVATSDFISPPYMLSYEMSRTDDSEEINVSKGVYLTVDEIEEAFGIEKITRPWGVGVIQPSPPIHFGVWLSWFGFMGFITTIHLLGKSIFRLPTQLGPDPWMWFYAMIFISLMPIGILFYKYNFEVKRWKDSDYSPYQSSED</sequence>
<gene>
    <name evidence="4" type="ORF">FHS27_002242</name>
</gene>
<keyword evidence="4" id="KW-0687">Ribonucleoprotein</keyword>